<sequence>IVGRRSTQSGSKQSLVEFIPSNVLDDQWVPEEKTAQMSQMSVPVFGLPTDTVTNLHNSLYKPHRFRKHRRK</sequence>
<evidence type="ECO:0000313" key="3">
    <source>
        <dbReference type="Proteomes" id="UP000678393"/>
    </source>
</evidence>
<evidence type="ECO:0000313" key="2">
    <source>
        <dbReference type="EMBL" id="CAG5134346.1"/>
    </source>
</evidence>
<comment type="caution">
    <text evidence="2">The sequence shown here is derived from an EMBL/GenBank/DDBJ whole genome shotgun (WGS) entry which is preliminary data.</text>
</comment>
<keyword evidence="3" id="KW-1185">Reference proteome</keyword>
<dbReference type="Pfam" id="PF26014">
    <property type="entry name" value="SH3_AEBP2_C"/>
    <property type="match status" value="1"/>
</dbReference>
<organism evidence="2 3">
    <name type="scientific">Candidula unifasciata</name>
    <dbReference type="NCBI Taxonomy" id="100452"/>
    <lineage>
        <taxon>Eukaryota</taxon>
        <taxon>Metazoa</taxon>
        <taxon>Spiralia</taxon>
        <taxon>Lophotrochozoa</taxon>
        <taxon>Mollusca</taxon>
        <taxon>Gastropoda</taxon>
        <taxon>Heterobranchia</taxon>
        <taxon>Euthyneura</taxon>
        <taxon>Panpulmonata</taxon>
        <taxon>Eupulmonata</taxon>
        <taxon>Stylommatophora</taxon>
        <taxon>Helicina</taxon>
        <taxon>Helicoidea</taxon>
        <taxon>Geomitridae</taxon>
        <taxon>Candidula</taxon>
    </lineage>
</organism>
<dbReference type="InterPro" id="IPR059034">
    <property type="entry name" value="SH3_AEBP2_C"/>
</dbReference>
<dbReference type="Proteomes" id="UP000678393">
    <property type="component" value="Unassembled WGS sequence"/>
</dbReference>
<gene>
    <name evidence="2" type="ORF">CUNI_LOCUS19904</name>
</gene>
<proteinExistence type="predicted"/>
<reference evidence="2" key="1">
    <citation type="submission" date="2021-04" db="EMBL/GenBank/DDBJ databases">
        <authorList>
            <consortium name="Molecular Ecology Group"/>
        </authorList>
    </citation>
    <scope>NUCLEOTIDE SEQUENCE</scope>
</reference>
<feature type="non-terminal residue" evidence="2">
    <location>
        <position position="71"/>
    </location>
</feature>
<evidence type="ECO:0000259" key="1">
    <source>
        <dbReference type="Pfam" id="PF26014"/>
    </source>
</evidence>
<dbReference type="EMBL" id="CAJHNH020007079">
    <property type="protein sequence ID" value="CAG5134346.1"/>
    <property type="molecule type" value="Genomic_DNA"/>
</dbReference>
<dbReference type="OrthoDB" id="9984614at2759"/>
<name>A0A8S4A5R8_9EUPU</name>
<protein>
    <recommendedName>
        <fullName evidence="1">AEBP2-like C-terminal SH3 domain-containing protein</fullName>
    </recommendedName>
</protein>
<accession>A0A8S4A5R8</accession>
<dbReference type="AlphaFoldDB" id="A0A8S4A5R8"/>
<feature type="domain" description="AEBP2-like C-terminal SH3" evidence="1">
    <location>
        <begin position="1"/>
        <end position="63"/>
    </location>
</feature>